<dbReference type="Gene3D" id="3.40.50.1820">
    <property type="entry name" value="alpha/beta hydrolase"/>
    <property type="match status" value="1"/>
</dbReference>
<dbReference type="Pfam" id="PF00383">
    <property type="entry name" value="dCMP_cyt_deam_1"/>
    <property type="match status" value="1"/>
</dbReference>
<protein>
    <recommendedName>
        <fullName evidence="8">tRNA-specific adenosine deaminase</fullName>
        <ecNumber evidence="8">3.5.4.33</ecNumber>
    </recommendedName>
</protein>
<keyword evidence="3 8" id="KW-0819">tRNA processing</keyword>
<feature type="binding site" evidence="8">
    <location>
        <position position="89"/>
    </location>
    <ligand>
        <name>Zn(2+)</name>
        <dbReference type="ChEBI" id="CHEBI:29105"/>
        <note>catalytic</note>
    </ligand>
</feature>
<comment type="caution">
    <text evidence="10">The sequence shown here is derived from an EMBL/GenBank/DDBJ whole genome shotgun (WGS) entry which is preliminary data.</text>
</comment>
<evidence type="ECO:0000313" key="11">
    <source>
        <dbReference type="Proteomes" id="UP000575083"/>
    </source>
</evidence>
<organism evidence="10 11">
    <name type="scientific">Acidovorax soli</name>
    <dbReference type="NCBI Taxonomy" id="592050"/>
    <lineage>
        <taxon>Bacteria</taxon>
        <taxon>Pseudomonadati</taxon>
        <taxon>Pseudomonadota</taxon>
        <taxon>Betaproteobacteria</taxon>
        <taxon>Burkholderiales</taxon>
        <taxon>Comamonadaceae</taxon>
        <taxon>Acidovorax</taxon>
    </lineage>
</organism>
<comment type="catalytic activity">
    <reaction evidence="7 8">
        <text>adenosine(34) in tRNA + H2O + H(+) = inosine(34) in tRNA + NH4(+)</text>
        <dbReference type="Rhea" id="RHEA:43168"/>
        <dbReference type="Rhea" id="RHEA-COMP:10373"/>
        <dbReference type="Rhea" id="RHEA-COMP:10374"/>
        <dbReference type="ChEBI" id="CHEBI:15377"/>
        <dbReference type="ChEBI" id="CHEBI:15378"/>
        <dbReference type="ChEBI" id="CHEBI:28938"/>
        <dbReference type="ChEBI" id="CHEBI:74411"/>
        <dbReference type="ChEBI" id="CHEBI:82852"/>
        <dbReference type="EC" id="3.5.4.33"/>
    </reaction>
</comment>
<dbReference type="Pfam" id="PF00561">
    <property type="entry name" value="Abhydrolase_1"/>
    <property type="match status" value="1"/>
</dbReference>
<dbReference type="InterPro" id="IPR002125">
    <property type="entry name" value="CMP_dCMP_dom"/>
</dbReference>
<comment type="function">
    <text evidence="8">Catalyzes the deamination of adenosine to inosine at the wobble position 34 of tRNA(Arg2).</text>
</comment>
<dbReference type="GO" id="GO:0008270">
    <property type="term" value="F:zinc ion binding"/>
    <property type="evidence" value="ECO:0007669"/>
    <property type="project" value="UniProtKB-UniRule"/>
</dbReference>
<evidence type="ECO:0000256" key="3">
    <source>
        <dbReference type="ARBA" id="ARBA00022694"/>
    </source>
</evidence>
<dbReference type="RefSeq" id="WP_184860872.1">
    <property type="nucleotide sequence ID" value="NZ_JACHLK010000009.1"/>
</dbReference>
<dbReference type="PRINTS" id="PR00111">
    <property type="entry name" value="ABHYDROLASE"/>
</dbReference>
<dbReference type="EMBL" id="JACHLK010000009">
    <property type="protein sequence ID" value="MBB6561638.1"/>
    <property type="molecule type" value="Genomic_DNA"/>
</dbReference>
<evidence type="ECO:0000313" key="10">
    <source>
        <dbReference type="EMBL" id="MBB6561638.1"/>
    </source>
</evidence>
<dbReference type="FunFam" id="3.40.140.10:FF:000005">
    <property type="entry name" value="tRNA-specific adenosine deaminase"/>
    <property type="match status" value="1"/>
</dbReference>
<keyword evidence="6 8" id="KW-0862">Zinc</keyword>
<evidence type="ECO:0000256" key="6">
    <source>
        <dbReference type="ARBA" id="ARBA00022833"/>
    </source>
</evidence>
<dbReference type="PROSITE" id="PS00903">
    <property type="entry name" value="CYT_DCMP_DEAMINASES_1"/>
    <property type="match status" value="1"/>
</dbReference>
<dbReference type="GO" id="GO:0002100">
    <property type="term" value="P:tRNA wobble adenosine to inosine editing"/>
    <property type="evidence" value="ECO:0007669"/>
    <property type="project" value="UniProtKB-UniRule"/>
</dbReference>
<dbReference type="CDD" id="cd01285">
    <property type="entry name" value="nucleoside_deaminase"/>
    <property type="match status" value="1"/>
</dbReference>
<dbReference type="InterPro" id="IPR028883">
    <property type="entry name" value="tRNA_aden_deaminase"/>
</dbReference>
<evidence type="ECO:0000256" key="1">
    <source>
        <dbReference type="ARBA" id="ARBA00010669"/>
    </source>
</evidence>
<name>A0A7X0PGT4_9BURK</name>
<feature type="domain" description="CMP/dCMP-type deaminase" evidence="9">
    <location>
        <begin position="5"/>
        <end position="117"/>
    </location>
</feature>
<dbReference type="AlphaFoldDB" id="A0A7X0PGT4"/>
<feature type="active site" description="Proton donor" evidence="8">
    <location>
        <position position="58"/>
    </location>
</feature>
<dbReference type="InterPro" id="IPR016193">
    <property type="entry name" value="Cytidine_deaminase-like"/>
</dbReference>
<comment type="cofactor">
    <cofactor evidence="8">
        <name>Zn(2+)</name>
        <dbReference type="ChEBI" id="CHEBI:29105"/>
    </cofactor>
    <text evidence="8">Binds 1 zinc ion per subunit.</text>
</comment>
<feature type="binding site" evidence="8">
    <location>
        <position position="86"/>
    </location>
    <ligand>
        <name>Zn(2+)</name>
        <dbReference type="ChEBI" id="CHEBI:29105"/>
        <note>catalytic</note>
    </ligand>
</feature>
<dbReference type="HAMAP" id="MF_00972">
    <property type="entry name" value="tRNA_aden_deaminase"/>
    <property type="match status" value="1"/>
</dbReference>
<dbReference type="PANTHER" id="PTHR11079">
    <property type="entry name" value="CYTOSINE DEAMINASE FAMILY MEMBER"/>
    <property type="match status" value="1"/>
</dbReference>
<dbReference type="PRINTS" id="PR00412">
    <property type="entry name" value="EPOXHYDRLASE"/>
</dbReference>
<comment type="subunit">
    <text evidence="2 8">Homodimer.</text>
</comment>
<dbReference type="InterPro" id="IPR000639">
    <property type="entry name" value="Epox_hydrolase-like"/>
</dbReference>
<sequence length="464" mass="50442">MVTALTDEDGMRLALAEARAAAAAGEVPVGAVVVKDGQVVATGRNAPVQANDPTAHAEIVALRAAAQRLGNYRLDGCTLYVTLEPCAMCSGAMLHARLARVVYGAVEPRTGAAGSVLDLFAHTAINHQTGVQGGVLAHECSALLTGFFGARRSQQRAEALARHPLRDDALRTPDAAFADLPGYPWAPRYVSDLPSLAGLRLHYLDEGPRDAPRTWLCLHGNPAWSYLYRHMLPVWLAAGDRVVAPDLIGFGKSDKPKKEAAHRFEWHRQVLLELVQRLDLQRTVLVVQDWGGILGLTLPMDCPERFGGLLVMNTLLATGDVPLPQGFVDWRAMCRDKPLYGVGRLFARGNPQLSPAECAAYDAPFPDKGYRAALRAFPERVPAGPDDPGAALSRQARDFWRRQWQGQSLMVVGAQDPVLGMATMQALQKDIRNCPEAVVLPQAGHFVQEHGRGIAEQAVEYFRP</sequence>
<dbReference type="InterPro" id="IPR016192">
    <property type="entry name" value="APOBEC/CMP_deaminase_Zn-bd"/>
</dbReference>
<evidence type="ECO:0000256" key="5">
    <source>
        <dbReference type="ARBA" id="ARBA00022801"/>
    </source>
</evidence>
<dbReference type="NCBIfam" id="NF002043">
    <property type="entry name" value="PRK00870.1"/>
    <property type="match status" value="1"/>
</dbReference>
<evidence type="ECO:0000256" key="8">
    <source>
        <dbReference type="HAMAP-Rule" id="MF_00972"/>
    </source>
</evidence>
<dbReference type="NCBIfam" id="NF008113">
    <property type="entry name" value="PRK10860.1"/>
    <property type="match status" value="1"/>
</dbReference>
<dbReference type="PANTHER" id="PTHR11079:SF202">
    <property type="entry name" value="TRNA-SPECIFIC ADENOSINE DEAMINASE"/>
    <property type="match status" value="1"/>
</dbReference>
<keyword evidence="5 8" id="KW-0378">Hydrolase</keyword>
<dbReference type="PROSITE" id="PS51747">
    <property type="entry name" value="CYT_DCMP_DEAMINASES_2"/>
    <property type="match status" value="1"/>
</dbReference>
<gene>
    <name evidence="8" type="primary">tadA</name>
    <name evidence="10" type="ORF">HNP48_004332</name>
</gene>
<accession>A0A7X0PGT4</accession>
<proteinExistence type="inferred from homology"/>
<evidence type="ECO:0000256" key="4">
    <source>
        <dbReference type="ARBA" id="ARBA00022723"/>
    </source>
</evidence>
<reference evidence="10 11" key="1">
    <citation type="submission" date="2020-08" db="EMBL/GenBank/DDBJ databases">
        <title>Functional genomics of gut bacteria from endangered species of beetles.</title>
        <authorList>
            <person name="Carlos-Shanley C."/>
        </authorList>
    </citation>
    <scope>NUCLEOTIDE SEQUENCE [LARGE SCALE GENOMIC DNA]</scope>
    <source>
        <strain evidence="10 11">S00198</strain>
    </source>
</reference>
<dbReference type="InterPro" id="IPR029058">
    <property type="entry name" value="AB_hydrolase_fold"/>
</dbReference>
<dbReference type="SUPFAM" id="SSF53474">
    <property type="entry name" value="alpha/beta-Hydrolases"/>
    <property type="match status" value="1"/>
</dbReference>
<keyword evidence="11" id="KW-1185">Reference proteome</keyword>
<dbReference type="EC" id="3.5.4.33" evidence="8"/>
<evidence type="ECO:0000256" key="7">
    <source>
        <dbReference type="ARBA" id="ARBA00048045"/>
    </source>
</evidence>
<feature type="binding site" evidence="8">
    <location>
        <position position="56"/>
    </location>
    <ligand>
        <name>Zn(2+)</name>
        <dbReference type="ChEBI" id="CHEBI:29105"/>
        <note>catalytic</note>
    </ligand>
</feature>
<keyword evidence="4 8" id="KW-0479">Metal-binding</keyword>
<dbReference type="SUPFAM" id="SSF53927">
    <property type="entry name" value="Cytidine deaminase-like"/>
    <property type="match status" value="1"/>
</dbReference>
<comment type="similarity">
    <text evidence="1">Belongs to the cytidine and deoxycytidylate deaminase family. ADAT2 subfamily.</text>
</comment>
<evidence type="ECO:0000259" key="9">
    <source>
        <dbReference type="PROSITE" id="PS51747"/>
    </source>
</evidence>
<dbReference type="GO" id="GO:0052717">
    <property type="term" value="F:tRNA-specific adenosine-34 deaminase activity"/>
    <property type="evidence" value="ECO:0007669"/>
    <property type="project" value="UniProtKB-UniRule"/>
</dbReference>
<dbReference type="Gene3D" id="3.40.140.10">
    <property type="entry name" value="Cytidine Deaminase, domain 2"/>
    <property type="match status" value="1"/>
</dbReference>
<evidence type="ECO:0000256" key="2">
    <source>
        <dbReference type="ARBA" id="ARBA00011738"/>
    </source>
</evidence>
<dbReference type="Proteomes" id="UP000575083">
    <property type="component" value="Unassembled WGS sequence"/>
</dbReference>
<dbReference type="InterPro" id="IPR000073">
    <property type="entry name" value="AB_hydrolase_1"/>
</dbReference>